<proteinExistence type="predicted"/>
<protein>
    <recommendedName>
        <fullName evidence="2">RBR-type E3 ubiquitin transferase</fullName>
        <ecNumber evidence="2">2.3.2.31</ecNumber>
    </recommendedName>
</protein>
<dbReference type="EC" id="2.3.2.31" evidence="2"/>
<evidence type="ECO:0000256" key="4">
    <source>
        <dbReference type="ARBA" id="ARBA00022723"/>
    </source>
</evidence>
<evidence type="ECO:0000256" key="6">
    <source>
        <dbReference type="ARBA" id="ARBA00022771"/>
    </source>
</evidence>
<dbReference type="InterPro" id="IPR031127">
    <property type="entry name" value="E3_UB_ligase_RBR"/>
</dbReference>
<accession>A0A9P7YTM3</accession>
<evidence type="ECO:0000256" key="8">
    <source>
        <dbReference type="ARBA" id="ARBA00022833"/>
    </source>
</evidence>
<keyword evidence="7" id="KW-0833">Ubl conjugation pathway</keyword>
<dbReference type="GO" id="GO:0008270">
    <property type="term" value="F:zinc ion binding"/>
    <property type="evidence" value="ECO:0007669"/>
    <property type="project" value="UniProtKB-KW"/>
</dbReference>
<dbReference type="Proteomes" id="UP000824998">
    <property type="component" value="Unassembled WGS sequence"/>
</dbReference>
<dbReference type="Gene3D" id="1.20.120.1750">
    <property type="match status" value="1"/>
</dbReference>
<gene>
    <name evidence="11" type="ORF">BJ875DRAFT_519456</name>
</gene>
<comment type="catalytic activity">
    <reaction evidence="1">
        <text>[E2 ubiquitin-conjugating enzyme]-S-ubiquitinyl-L-cysteine + [acceptor protein]-L-lysine = [E2 ubiquitin-conjugating enzyme]-L-cysteine + [acceptor protein]-N(6)-ubiquitinyl-L-lysine.</text>
        <dbReference type="EC" id="2.3.2.31"/>
    </reaction>
</comment>
<dbReference type="InterPro" id="IPR044066">
    <property type="entry name" value="TRIAD_supradom"/>
</dbReference>
<sequence length="454" mass="49480">MRLRSSTKAKTTPSKPRPLNPSKMKANHDPFAASGLPAEILTLPCRAHRAEKIFVVLSLYKIQFPRYASKVEHVKALFRLSAAISEGEQVALGSWLSGRSGGTTADLARAIAEARARDLKLRSRERVAESEEGSVEEESVVTCAFCKVALPVARFPGEGIHEGCEEGNEVCLRCLEKAIDAQIVKKPWELVMCVKCTGTLEEDDLKAFAGLEAFELYKIHHHPTHTSTHPSLTFCASPSCISSQLHFPSTNPSGPLMSCHACGFHTCSHHQRPYHHGLSCEEYDALPDVRMAEKISLLDAEYLERVARECGCGVWLMKDEDEDGGGCDVLTCPRCTTSLCWLCAASSKTYHSQAGLPHLGNCSHYVAPEPPKKVVKLRLTSKNIGGGKRGSGRASGIGKGGSGRVGGVGKTKSKGREMCEKRMGMDRGCKMKYEMGENGKGKWGTKRKALLHSE</sequence>
<dbReference type="InterPro" id="IPR002867">
    <property type="entry name" value="IBR_dom"/>
</dbReference>
<feature type="region of interest" description="Disordered" evidence="9">
    <location>
        <begin position="385"/>
        <end position="417"/>
    </location>
</feature>
<evidence type="ECO:0000256" key="1">
    <source>
        <dbReference type="ARBA" id="ARBA00001798"/>
    </source>
</evidence>
<keyword evidence="3" id="KW-0808">Transferase</keyword>
<evidence type="ECO:0000256" key="9">
    <source>
        <dbReference type="SAM" id="MobiDB-lite"/>
    </source>
</evidence>
<dbReference type="AlphaFoldDB" id="A0A9P7YTM3"/>
<feature type="domain" description="RING-type" evidence="10">
    <location>
        <begin position="139"/>
        <end position="366"/>
    </location>
</feature>
<evidence type="ECO:0000259" key="10">
    <source>
        <dbReference type="PROSITE" id="PS51873"/>
    </source>
</evidence>
<keyword evidence="4" id="KW-0479">Metal-binding</keyword>
<dbReference type="GO" id="GO:0016567">
    <property type="term" value="P:protein ubiquitination"/>
    <property type="evidence" value="ECO:0007669"/>
    <property type="project" value="InterPro"/>
</dbReference>
<evidence type="ECO:0000256" key="3">
    <source>
        <dbReference type="ARBA" id="ARBA00022679"/>
    </source>
</evidence>
<dbReference type="Pfam" id="PF01485">
    <property type="entry name" value="IBR"/>
    <property type="match status" value="1"/>
</dbReference>
<name>A0A9P7YTM3_9HELO</name>
<dbReference type="CDD" id="cd20335">
    <property type="entry name" value="BRcat_RBR"/>
    <property type="match status" value="1"/>
</dbReference>
<keyword evidence="8" id="KW-0862">Zinc</keyword>
<evidence type="ECO:0000256" key="7">
    <source>
        <dbReference type="ARBA" id="ARBA00022786"/>
    </source>
</evidence>
<keyword evidence="5" id="KW-0677">Repeat</keyword>
<feature type="compositionally biased region" description="Gly residues" evidence="9">
    <location>
        <begin position="385"/>
        <end position="409"/>
    </location>
</feature>
<feature type="region of interest" description="Disordered" evidence="9">
    <location>
        <begin position="1"/>
        <end position="28"/>
    </location>
</feature>
<dbReference type="SUPFAM" id="SSF57850">
    <property type="entry name" value="RING/U-box"/>
    <property type="match status" value="2"/>
</dbReference>
<keyword evidence="12" id="KW-1185">Reference proteome</keyword>
<dbReference type="OrthoDB" id="1431934at2759"/>
<organism evidence="11 12">
    <name type="scientific">Amylocarpus encephaloides</name>
    <dbReference type="NCBI Taxonomy" id="45428"/>
    <lineage>
        <taxon>Eukaryota</taxon>
        <taxon>Fungi</taxon>
        <taxon>Dikarya</taxon>
        <taxon>Ascomycota</taxon>
        <taxon>Pezizomycotina</taxon>
        <taxon>Leotiomycetes</taxon>
        <taxon>Helotiales</taxon>
        <taxon>Helotiales incertae sedis</taxon>
        <taxon>Amylocarpus</taxon>
    </lineage>
</organism>
<comment type="caution">
    <text evidence="11">The sequence shown here is derived from an EMBL/GenBank/DDBJ whole genome shotgun (WGS) entry which is preliminary data.</text>
</comment>
<evidence type="ECO:0000313" key="11">
    <source>
        <dbReference type="EMBL" id="KAG9239497.1"/>
    </source>
</evidence>
<dbReference type="EMBL" id="MU251358">
    <property type="protein sequence ID" value="KAG9239497.1"/>
    <property type="molecule type" value="Genomic_DNA"/>
</dbReference>
<evidence type="ECO:0000313" key="12">
    <source>
        <dbReference type="Proteomes" id="UP000824998"/>
    </source>
</evidence>
<keyword evidence="6" id="KW-0863">Zinc-finger</keyword>
<reference evidence="11" key="1">
    <citation type="journal article" date="2021" name="IMA Fungus">
        <title>Genomic characterization of three marine fungi, including Emericellopsis atlantica sp. nov. with signatures of a generalist lifestyle and marine biomass degradation.</title>
        <authorList>
            <person name="Hagestad O.C."/>
            <person name="Hou L."/>
            <person name="Andersen J.H."/>
            <person name="Hansen E.H."/>
            <person name="Altermark B."/>
            <person name="Li C."/>
            <person name="Kuhnert E."/>
            <person name="Cox R.J."/>
            <person name="Crous P.W."/>
            <person name="Spatafora J.W."/>
            <person name="Lail K."/>
            <person name="Amirebrahimi M."/>
            <person name="Lipzen A."/>
            <person name="Pangilinan J."/>
            <person name="Andreopoulos W."/>
            <person name="Hayes R.D."/>
            <person name="Ng V."/>
            <person name="Grigoriev I.V."/>
            <person name="Jackson S.A."/>
            <person name="Sutton T.D.S."/>
            <person name="Dobson A.D.W."/>
            <person name="Rama T."/>
        </authorList>
    </citation>
    <scope>NUCLEOTIDE SEQUENCE</scope>
    <source>
        <strain evidence="11">TRa018bII</strain>
    </source>
</reference>
<dbReference type="GO" id="GO:0061630">
    <property type="term" value="F:ubiquitin protein ligase activity"/>
    <property type="evidence" value="ECO:0007669"/>
    <property type="project" value="UniProtKB-EC"/>
</dbReference>
<dbReference type="PROSITE" id="PS51873">
    <property type="entry name" value="TRIAD"/>
    <property type="match status" value="1"/>
</dbReference>
<dbReference type="PANTHER" id="PTHR11685">
    <property type="entry name" value="RBR FAMILY RING FINGER AND IBR DOMAIN-CONTAINING"/>
    <property type="match status" value="1"/>
</dbReference>
<evidence type="ECO:0000256" key="2">
    <source>
        <dbReference type="ARBA" id="ARBA00012251"/>
    </source>
</evidence>
<evidence type="ECO:0000256" key="5">
    <source>
        <dbReference type="ARBA" id="ARBA00022737"/>
    </source>
</evidence>